<dbReference type="CDD" id="cd06171">
    <property type="entry name" value="Sigma70_r4"/>
    <property type="match status" value="1"/>
</dbReference>
<dbReference type="InterPro" id="IPR013325">
    <property type="entry name" value="RNA_pol_sigma_r2"/>
</dbReference>
<keyword evidence="5" id="KW-0804">Transcription</keyword>
<dbReference type="EMBL" id="QUAH01000001">
    <property type="protein sequence ID" value="RFT17105.1"/>
    <property type="molecule type" value="Genomic_DNA"/>
</dbReference>
<dbReference type="PANTHER" id="PTHR43133:SF8">
    <property type="entry name" value="RNA POLYMERASE SIGMA FACTOR HI_1459-RELATED"/>
    <property type="match status" value="1"/>
</dbReference>
<dbReference type="GO" id="GO:0003677">
    <property type="term" value="F:DNA binding"/>
    <property type="evidence" value="ECO:0007669"/>
    <property type="project" value="UniProtKB-KW"/>
</dbReference>
<dbReference type="PANTHER" id="PTHR43133">
    <property type="entry name" value="RNA POLYMERASE ECF-TYPE SIGMA FACTO"/>
    <property type="match status" value="1"/>
</dbReference>
<name>A0A3E2BQU0_9BACT</name>
<organism evidence="8 9">
    <name type="scientific">Candidatus Saccharicenans subterraneus</name>
    <dbReference type="NCBI Taxonomy" id="2508984"/>
    <lineage>
        <taxon>Bacteria</taxon>
        <taxon>Candidatus Aminicenantota</taxon>
        <taxon>Candidatus Aminicenantia</taxon>
        <taxon>Candidatus Aminicenantales</taxon>
        <taxon>Candidatus Saccharicenantaceae</taxon>
        <taxon>Candidatus Saccharicenans</taxon>
    </lineage>
</organism>
<dbReference type="Gene3D" id="1.10.10.10">
    <property type="entry name" value="Winged helix-like DNA-binding domain superfamily/Winged helix DNA-binding domain"/>
    <property type="match status" value="1"/>
</dbReference>
<dbReference type="Pfam" id="PF04542">
    <property type="entry name" value="Sigma70_r2"/>
    <property type="match status" value="1"/>
</dbReference>
<dbReference type="GO" id="GO:0006352">
    <property type="term" value="P:DNA-templated transcription initiation"/>
    <property type="evidence" value="ECO:0007669"/>
    <property type="project" value="InterPro"/>
</dbReference>
<dbReference type="Gene3D" id="1.10.1740.10">
    <property type="match status" value="1"/>
</dbReference>
<evidence type="ECO:0000313" key="9">
    <source>
        <dbReference type="Proteomes" id="UP000257323"/>
    </source>
</evidence>
<protein>
    <submittedName>
        <fullName evidence="8">RNA polymerase sigma factor RpoE</fullName>
    </submittedName>
</protein>
<comment type="similarity">
    <text evidence="1">Belongs to the sigma-70 factor family. ECF subfamily.</text>
</comment>
<evidence type="ECO:0000256" key="2">
    <source>
        <dbReference type="ARBA" id="ARBA00023015"/>
    </source>
</evidence>
<proteinExistence type="inferred from homology"/>
<dbReference type="SUPFAM" id="SSF88659">
    <property type="entry name" value="Sigma3 and sigma4 domains of RNA polymerase sigma factors"/>
    <property type="match status" value="1"/>
</dbReference>
<comment type="caution">
    <text evidence="8">The sequence shown here is derived from an EMBL/GenBank/DDBJ whole genome shotgun (WGS) entry which is preliminary data.</text>
</comment>
<keyword evidence="4" id="KW-0238">DNA-binding</keyword>
<dbReference type="InterPro" id="IPR036388">
    <property type="entry name" value="WH-like_DNA-bd_sf"/>
</dbReference>
<dbReference type="InterPro" id="IPR013249">
    <property type="entry name" value="RNA_pol_sigma70_r4_t2"/>
</dbReference>
<dbReference type="InterPro" id="IPR007627">
    <property type="entry name" value="RNA_pol_sigma70_r2"/>
</dbReference>
<dbReference type="AlphaFoldDB" id="A0A3E2BQU0"/>
<keyword evidence="3" id="KW-0731">Sigma factor</keyword>
<feature type="domain" description="RNA polymerase sigma factor 70 region 4 type 2" evidence="7">
    <location>
        <begin position="159"/>
        <end position="211"/>
    </location>
</feature>
<evidence type="ECO:0000256" key="1">
    <source>
        <dbReference type="ARBA" id="ARBA00010641"/>
    </source>
</evidence>
<keyword evidence="2" id="KW-0805">Transcription regulation</keyword>
<dbReference type="SUPFAM" id="SSF88946">
    <property type="entry name" value="Sigma2 domain of RNA polymerase sigma factors"/>
    <property type="match status" value="1"/>
</dbReference>
<gene>
    <name evidence="8" type="ORF">OP8BY_1047</name>
</gene>
<dbReference type="Pfam" id="PF08281">
    <property type="entry name" value="Sigma70_r4_2"/>
    <property type="match status" value="1"/>
</dbReference>
<dbReference type="InterPro" id="IPR014284">
    <property type="entry name" value="RNA_pol_sigma-70_dom"/>
</dbReference>
<accession>A0A3E2BQU0</accession>
<evidence type="ECO:0000256" key="5">
    <source>
        <dbReference type="ARBA" id="ARBA00023163"/>
    </source>
</evidence>
<evidence type="ECO:0000313" key="8">
    <source>
        <dbReference type="EMBL" id="RFT17105.1"/>
    </source>
</evidence>
<dbReference type="NCBIfam" id="TIGR02937">
    <property type="entry name" value="sigma70-ECF"/>
    <property type="match status" value="1"/>
</dbReference>
<evidence type="ECO:0000259" key="6">
    <source>
        <dbReference type="Pfam" id="PF04542"/>
    </source>
</evidence>
<dbReference type="GO" id="GO:0016987">
    <property type="term" value="F:sigma factor activity"/>
    <property type="evidence" value="ECO:0007669"/>
    <property type="project" value="UniProtKB-KW"/>
</dbReference>
<evidence type="ECO:0000256" key="4">
    <source>
        <dbReference type="ARBA" id="ARBA00023125"/>
    </source>
</evidence>
<feature type="domain" description="RNA polymerase sigma-70 region 2" evidence="6">
    <location>
        <begin position="63"/>
        <end position="129"/>
    </location>
</feature>
<dbReference type="Proteomes" id="UP000257323">
    <property type="component" value="Unassembled WGS sequence"/>
</dbReference>
<dbReference type="InterPro" id="IPR013324">
    <property type="entry name" value="RNA_pol_sigma_r3/r4-like"/>
</dbReference>
<evidence type="ECO:0000259" key="7">
    <source>
        <dbReference type="Pfam" id="PF08281"/>
    </source>
</evidence>
<sequence length="226" mass="25754">MFAHNNSLVLRMAMVDNISRIKPAGHLAGERLLETRQETPQAAEMAELIGRSQSGSLEAFEQLYNLFKNKVYGLAFNLSRDHQVAEDLTQDIFLKVFSSIRSVDRPELFPAWVYRIALNTCYSYLRREKVYDEKLEMMAPDDEGQADSGFDSRHDDLARAVSEAVARLPERLRTVFLLHEVDGLTHEEIAETLGCRVGTSKSQLFKARLKLRKILKKQQLLKGAGR</sequence>
<evidence type="ECO:0000256" key="3">
    <source>
        <dbReference type="ARBA" id="ARBA00023082"/>
    </source>
</evidence>
<reference evidence="8 9" key="1">
    <citation type="submission" date="2018-08" db="EMBL/GenBank/DDBJ databases">
        <title>Genome analysis of the thermophilic bacterium of the candidate phylum Aminicenantes from deep subsurface aquifer revealed its physiology and ecological role.</title>
        <authorList>
            <person name="Kadnikov V.V."/>
            <person name="Mardanov A.V."/>
            <person name="Beletsky A.V."/>
            <person name="Karnachuk O.V."/>
            <person name="Ravin N.V."/>
        </authorList>
    </citation>
    <scope>NUCLEOTIDE SEQUENCE [LARGE SCALE GENOMIC DNA]</scope>
    <source>
        <strain evidence="8">BY38</strain>
    </source>
</reference>
<dbReference type="InterPro" id="IPR039425">
    <property type="entry name" value="RNA_pol_sigma-70-like"/>
</dbReference>